<dbReference type="Pfam" id="PF13557">
    <property type="entry name" value="Phenol_MetA_deg"/>
    <property type="match status" value="1"/>
</dbReference>
<dbReference type="InterPro" id="IPR025737">
    <property type="entry name" value="FApF"/>
</dbReference>
<keyword evidence="2" id="KW-1185">Reference proteome</keyword>
<evidence type="ECO:0008006" key="3">
    <source>
        <dbReference type="Google" id="ProtNLM"/>
    </source>
</evidence>
<evidence type="ECO:0000313" key="2">
    <source>
        <dbReference type="Proteomes" id="UP000319143"/>
    </source>
</evidence>
<dbReference type="Proteomes" id="UP000319143">
    <property type="component" value="Unassembled WGS sequence"/>
</dbReference>
<comment type="caution">
    <text evidence="1">The sequence shown here is derived from an EMBL/GenBank/DDBJ whole genome shotgun (WGS) entry which is preliminary data.</text>
</comment>
<dbReference type="SUPFAM" id="SSF56925">
    <property type="entry name" value="OMPA-like"/>
    <property type="match status" value="1"/>
</dbReference>
<protein>
    <recommendedName>
        <fullName evidence="3">MetA-pathway of phenol degradation</fullName>
    </recommendedName>
</protein>
<evidence type="ECO:0000313" key="1">
    <source>
        <dbReference type="EMBL" id="TWU30827.1"/>
    </source>
</evidence>
<dbReference type="AlphaFoldDB" id="A0A5C6D571"/>
<gene>
    <name evidence="1" type="ORF">Poly41_65210</name>
</gene>
<reference evidence="1 2" key="1">
    <citation type="submission" date="2019-02" db="EMBL/GenBank/DDBJ databases">
        <title>Deep-cultivation of Planctomycetes and their phenomic and genomic characterization uncovers novel biology.</title>
        <authorList>
            <person name="Wiegand S."/>
            <person name="Jogler M."/>
            <person name="Boedeker C."/>
            <person name="Pinto D."/>
            <person name="Vollmers J."/>
            <person name="Rivas-Marin E."/>
            <person name="Kohn T."/>
            <person name="Peeters S.H."/>
            <person name="Heuer A."/>
            <person name="Rast P."/>
            <person name="Oberbeckmann S."/>
            <person name="Bunk B."/>
            <person name="Jeske O."/>
            <person name="Meyerdierks A."/>
            <person name="Storesund J.E."/>
            <person name="Kallscheuer N."/>
            <person name="Luecker S."/>
            <person name="Lage O.M."/>
            <person name="Pohl T."/>
            <person name="Merkel B.J."/>
            <person name="Hornburger P."/>
            <person name="Mueller R.-W."/>
            <person name="Bruemmer F."/>
            <person name="Labrenz M."/>
            <person name="Spormann A.M."/>
            <person name="Op Den Camp H."/>
            <person name="Overmann J."/>
            <person name="Amann R."/>
            <person name="Jetten M.S.M."/>
            <person name="Mascher T."/>
            <person name="Medema M.H."/>
            <person name="Devos D.P."/>
            <person name="Kaster A.-K."/>
            <person name="Ovreas L."/>
            <person name="Rohde M."/>
            <person name="Galperin M.Y."/>
            <person name="Jogler C."/>
        </authorList>
    </citation>
    <scope>NUCLEOTIDE SEQUENCE [LARGE SCALE GENOMIC DNA]</scope>
    <source>
        <strain evidence="1 2">Poly41</strain>
    </source>
</reference>
<dbReference type="EMBL" id="SJPV01000020">
    <property type="protein sequence ID" value="TWU30827.1"/>
    <property type="molecule type" value="Genomic_DNA"/>
</dbReference>
<accession>A0A5C6D571</accession>
<dbReference type="RefSeq" id="WP_146531209.1">
    <property type="nucleotide sequence ID" value="NZ_SJPV01000020.1"/>
</dbReference>
<sequence length="317" mass="35221">MEWTNDSTISRIGSSRCRLVAVCFFVAFLTLTCRAQELQPRRWSHLPIDTNFLGGGYVFTRADIAFDPVLLLDDVESELSTIPLKYIRTFELLGKSARVDLAQAYQDGQWSGLIDGVPIRTTRHGWSDTLLRFAVNLIGTPPLAGKEFGEYRASSMSESILGVALEVQLPTGQYFNDKLINLGTNRFTFRPQLGVVHQEGPWSVEMTVSSWFYTDNEEFFNGNQLKQDPLHTVQGIIDYTFQPGLWVGTGFAYGAGGKSTVNGIQKDDPRDSLIWGLALGYPISKQIGGQLTYLSRRTQTPVGVDSDSLAAGFSVLW</sequence>
<name>A0A5C6D571_9BACT</name>
<organism evidence="1 2">
    <name type="scientific">Novipirellula artificiosorum</name>
    <dbReference type="NCBI Taxonomy" id="2528016"/>
    <lineage>
        <taxon>Bacteria</taxon>
        <taxon>Pseudomonadati</taxon>
        <taxon>Planctomycetota</taxon>
        <taxon>Planctomycetia</taxon>
        <taxon>Pirellulales</taxon>
        <taxon>Pirellulaceae</taxon>
        <taxon>Novipirellula</taxon>
    </lineage>
</organism>
<dbReference type="OrthoDB" id="191143at2"/>
<proteinExistence type="predicted"/>
<dbReference type="InterPro" id="IPR011250">
    <property type="entry name" value="OMP/PagP_B-barrel"/>
</dbReference>